<dbReference type="STRING" id="691883.A0A058Z8L8"/>
<dbReference type="InterPro" id="IPR009068">
    <property type="entry name" value="uS15_NS1_RNA-bd_sf"/>
</dbReference>
<evidence type="ECO:0008006" key="8">
    <source>
        <dbReference type="Google" id="ProtNLM"/>
    </source>
</evidence>
<dbReference type="Pfam" id="PF00312">
    <property type="entry name" value="Ribosomal_S15"/>
    <property type="match status" value="1"/>
</dbReference>
<dbReference type="eggNOG" id="KOG2815">
    <property type="taxonomic scope" value="Eukaryota"/>
</dbReference>
<dbReference type="GeneID" id="20528068"/>
<dbReference type="GO" id="GO:0005840">
    <property type="term" value="C:ribosome"/>
    <property type="evidence" value="ECO:0007669"/>
    <property type="project" value="UniProtKB-KW"/>
</dbReference>
<accession>A0A058Z8L8</accession>
<evidence type="ECO:0000256" key="1">
    <source>
        <dbReference type="ARBA" id="ARBA00008434"/>
    </source>
</evidence>
<dbReference type="Gene3D" id="1.10.287.10">
    <property type="entry name" value="S15/NS1, RNA-binding"/>
    <property type="match status" value="1"/>
</dbReference>
<dbReference type="NCBIfam" id="TIGR00952">
    <property type="entry name" value="S15_bact"/>
    <property type="match status" value="1"/>
</dbReference>
<keyword evidence="2 4" id="KW-0689">Ribosomal protein</keyword>
<evidence type="ECO:0000313" key="7">
    <source>
        <dbReference type="Proteomes" id="UP000030693"/>
    </source>
</evidence>
<reference evidence="6" key="1">
    <citation type="submission" date="2013-04" db="EMBL/GenBank/DDBJ databases">
        <title>The Genome Sequence of Fonticula alba ATCC 38817.</title>
        <authorList>
            <consortium name="The Broad Institute Genomics Platform"/>
            <person name="Russ C."/>
            <person name="Cuomo C."/>
            <person name="Burger G."/>
            <person name="Gray M.W."/>
            <person name="Holland P.W.H."/>
            <person name="King N."/>
            <person name="Lang F.B.F."/>
            <person name="Roger A.J."/>
            <person name="Ruiz-Trillo I."/>
            <person name="Brown M."/>
            <person name="Walker B."/>
            <person name="Young S."/>
            <person name="Zeng Q."/>
            <person name="Gargeya S."/>
            <person name="Fitzgerald M."/>
            <person name="Haas B."/>
            <person name="Abouelleil A."/>
            <person name="Allen A.W."/>
            <person name="Alvarado L."/>
            <person name="Arachchi H.M."/>
            <person name="Berlin A.M."/>
            <person name="Chapman S.B."/>
            <person name="Gainer-Dewar J."/>
            <person name="Goldberg J."/>
            <person name="Griggs A."/>
            <person name="Gujja S."/>
            <person name="Hansen M."/>
            <person name="Howarth C."/>
            <person name="Imamovic A."/>
            <person name="Ireland A."/>
            <person name="Larimer J."/>
            <person name="McCowan C."/>
            <person name="Murphy C."/>
            <person name="Pearson M."/>
            <person name="Poon T.W."/>
            <person name="Priest M."/>
            <person name="Roberts A."/>
            <person name="Saif S."/>
            <person name="Shea T."/>
            <person name="Sisk P."/>
            <person name="Sykes S."/>
            <person name="Wortman J."/>
            <person name="Nusbaum C."/>
            <person name="Birren B."/>
        </authorList>
    </citation>
    <scope>NUCLEOTIDE SEQUENCE [LARGE SCALE GENOMIC DNA]</scope>
    <source>
        <strain evidence="6">ATCC 38817</strain>
    </source>
</reference>
<dbReference type="OrthoDB" id="441444at2759"/>
<name>A0A058Z8L8_FONAL</name>
<protein>
    <recommendedName>
        <fullName evidence="8">30S ribosomal protein S15</fullName>
    </recommendedName>
</protein>
<keyword evidence="3 4" id="KW-0687">Ribonucleoprotein</keyword>
<dbReference type="HAMAP" id="MF_01343_B">
    <property type="entry name" value="Ribosomal_uS15_B"/>
    <property type="match status" value="1"/>
</dbReference>
<dbReference type="GO" id="GO:0006412">
    <property type="term" value="P:translation"/>
    <property type="evidence" value="ECO:0007669"/>
    <property type="project" value="InterPro"/>
</dbReference>
<dbReference type="InterPro" id="IPR000589">
    <property type="entry name" value="Ribosomal_uS15"/>
</dbReference>
<dbReference type="SUPFAM" id="SSF47060">
    <property type="entry name" value="S15/NS1 RNA-binding domain"/>
    <property type="match status" value="1"/>
</dbReference>
<evidence type="ECO:0000256" key="4">
    <source>
        <dbReference type="RuleBase" id="RU003919"/>
    </source>
</evidence>
<dbReference type="InterPro" id="IPR005290">
    <property type="entry name" value="Ribosomal_uS15_bac-type"/>
</dbReference>
<dbReference type="PANTHER" id="PTHR23321">
    <property type="entry name" value="RIBOSOMAL PROTEIN S15, BACTERIAL AND ORGANELLAR"/>
    <property type="match status" value="1"/>
</dbReference>
<evidence type="ECO:0000256" key="5">
    <source>
        <dbReference type="SAM" id="MobiDB-lite"/>
    </source>
</evidence>
<sequence>MLSRVVPMASRFGGVAARQFSRTAVPAVSQRSGGAGHPSSSDSDYDFFRQLNNPHRTNDSFSNKKGAALGSDLDFESSDTDQLFYGQSNLNDFSKYMYDSEVPVFSATSPTSASTPSFSDIISQVNRMNLSYSNDTMNIPAEDITEAIEVALRAEEEINKTSLYDSRLSAPPSIDPNTYVDGLSPLQFQGLSSDVRKIFSLANASQAEINKFNIRRSMDAMRRSPVDSGSPEAQIAAITTRIDYMTNHIKMHPKDSSCRRRIVQLVHRRQRMLSYLKRSSLERYVQTVHALKLRSA</sequence>
<dbReference type="EMBL" id="KB932205">
    <property type="protein sequence ID" value="KCV69872.1"/>
    <property type="molecule type" value="Genomic_DNA"/>
</dbReference>
<dbReference type="GO" id="GO:0003735">
    <property type="term" value="F:structural constituent of ribosome"/>
    <property type="evidence" value="ECO:0007669"/>
    <property type="project" value="InterPro"/>
</dbReference>
<evidence type="ECO:0000256" key="3">
    <source>
        <dbReference type="ARBA" id="ARBA00023274"/>
    </source>
</evidence>
<evidence type="ECO:0000313" key="6">
    <source>
        <dbReference type="EMBL" id="KCV69872.1"/>
    </source>
</evidence>
<dbReference type="PANTHER" id="PTHR23321:SF26">
    <property type="entry name" value="SMALL RIBOSOMAL SUBUNIT PROTEIN US15M"/>
    <property type="match status" value="1"/>
</dbReference>
<dbReference type="GO" id="GO:0005737">
    <property type="term" value="C:cytoplasm"/>
    <property type="evidence" value="ECO:0007669"/>
    <property type="project" value="UniProtKB-ARBA"/>
</dbReference>
<dbReference type="CDD" id="cd00353">
    <property type="entry name" value="Ribosomal_S15p_S13e"/>
    <property type="match status" value="1"/>
</dbReference>
<feature type="region of interest" description="Disordered" evidence="5">
    <location>
        <begin position="26"/>
        <end position="48"/>
    </location>
</feature>
<comment type="similarity">
    <text evidence="1 4">Belongs to the universal ribosomal protein uS15 family.</text>
</comment>
<dbReference type="GO" id="GO:1990904">
    <property type="term" value="C:ribonucleoprotein complex"/>
    <property type="evidence" value="ECO:0007669"/>
    <property type="project" value="UniProtKB-KW"/>
</dbReference>
<dbReference type="SMART" id="SM01387">
    <property type="entry name" value="Ribosomal_S15"/>
    <property type="match status" value="1"/>
</dbReference>
<gene>
    <name evidence="6" type="ORF">H696_03343</name>
</gene>
<dbReference type="Proteomes" id="UP000030693">
    <property type="component" value="Unassembled WGS sequence"/>
</dbReference>
<proteinExistence type="inferred from homology"/>
<dbReference type="AlphaFoldDB" id="A0A058Z8L8"/>
<evidence type="ECO:0000256" key="2">
    <source>
        <dbReference type="ARBA" id="ARBA00022980"/>
    </source>
</evidence>
<keyword evidence="7" id="KW-1185">Reference proteome</keyword>
<dbReference type="RefSeq" id="XP_009495478.1">
    <property type="nucleotide sequence ID" value="XM_009497203.1"/>
</dbReference>
<organism evidence="6">
    <name type="scientific">Fonticula alba</name>
    <name type="common">Slime mold</name>
    <dbReference type="NCBI Taxonomy" id="691883"/>
    <lineage>
        <taxon>Eukaryota</taxon>
        <taxon>Rotosphaerida</taxon>
        <taxon>Fonticulaceae</taxon>
        <taxon>Fonticula</taxon>
    </lineage>
</organism>